<evidence type="ECO:0000313" key="2">
    <source>
        <dbReference type="Proteomes" id="UP000256862"/>
    </source>
</evidence>
<proteinExistence type="predicted"/>
<name>A0A375FPX8_9BURK</name>
<gene>
    <name evidence="1" type="ORF">CO2235_U770187</name>
</gene>
<protein>
    <submittedName>
        <fullName evidence="1">Uncharacterized protein</fullName>
    </submittedName>
</protein>
<comment type="caution">
    <text evidence="1">The sequence shown here is derived from an EMBL/GenBank/DDBJ whole genome shotgun (WGS) entry which is preliminary data.</text>
</comment>
<dbReference type="EMBL" id="OGUS01000084">
    <property type="protein sequence ID" value="SPC07745.1"/>
    <property type="molecule type" value="Genomic_DNA"/>
</dbReference>
<accession>A0A375FPX8</accession>
<sequence length="156" mass="16625">MLFWLSCSAQGSQPIPEDLSPLARLLVGLVEGQEIGMNGTGGLQRGAEAASHALRDACEEVASKTPRSIDELSEFMGCSNDGMRLTFIVRLSGFDADRAGTQDAMSMVHKDIGRQICRNPDVPALTRLGVTLVYRYIGAHGKLVGDVVIGSTTCTV</sequence>
<dbReference type="AlphaFoldDB" id="A0A375FPX8"/>
<reference evidence="2" key="1">
    <citation type="submission" date="2018-01" db="EMBL/GenBank/DDBJ databases">
        <authorList>
            <person name="Gaut B.S."/>
            <person name="Morton B.R."/>
            <person name="Clegg M.T."/>
            <person name="Duvall M.R."/>
        </authorList>
    </citation>
    <scope>NUCLEOTIDE SEQUENCE [LARGE SCALE GENOMIC DNA]</scope>
</reference>
<organism evidence="1 2">
    <name type="scientific">Cupriavidus oxalaticus</name>
    <dbReference type="NCBI Taxonomy" id="96344"/>
    <lineage>
        <taxon>Bacteria</taxon>
        <taxon>Pseudomonadati</taxon>
        <taxon>Pseudomonadota</taxon>
        <taxon>Betaproteobacteria</taxon>
        <taxon>Burkholderiales</taxon>
        <taxon>Burkholderiaceae</taxon>
        <taxon>Cupriavidus</taxon>
    </lineage>
</organism>
<evidence type="ECO:0000313" key="1">
    <source>
        <dbReference type="EMBL" id="SPC07745.1"/>
    </source>
</evidence>
<dbReference type="Gene3D" id="3.30.300.250">
    <property type="match status" value="1"/>
</dbReference>
<dbReference type="Proteomes" id="UP000256862">
    <property type="component" value="Unassembled WGS sequence"/>
</dbReference>